<evidence type="ECO:0000256" key="1">
    <source>
        <dbReference type="ARBA" id="ARBA00004211"/>
    </source>
</evidence>
<evidence type="ECO:0008006" key="11">
    <source>
        <dbReference type="Google" id="ProtNLM"/>
    </source>
</evidence>
<protein>
    <recommendedName>
        <fullName evidence="11">t-SNARE coiled-coil homology domain-containing protein</fullName>
    </recommendedName>
</protein>
<dbReference type="GO" id="GO:0005783">
    <property type="term" value="C:endoplasmic reticulum"/>
    <property type="evidence" value="ECO:0007669"/>
    <property type="project" value="TreeGrafter"/>
</dbReference>
<evidence type="ECO:0000256" key="3">
    <source>
        <dbReference type="ARBA" id="ARBA00022448"/>
    </source>
</evidence>
<dbReference type="PANTHER" id="PTHR15959:SF0">
    <property type="entry name" value="SYNTAXIN-18"/>
    <property type="match status" value="1"/>
</dbReference>
<dbReference type="PANTHER" id="PTHR15959">
    <property type="entry name" value="SYNTAXIN-18"/>
    <property type="match status" value="1"/>
</dbReference>
<reference evidence="10" key="1">
    <citation type="submission" date="2021-01" db="EMBL/GenBank/DDBJ databases">
        <authorList>
            <person name="Corre E."/>
            <person name="Pelletier E."/>
            <person name="Niang G."/>
            <person name="Scheremetjew M."/>
            <person name="Finn R."/>
            <person name="Kale V."/>
            <person name="Holt S."/>
            <person name="Cochrane G."/>
            <person name="Meng A."/>
            <person name="Brown T."/>
            <person name="Cohen L."/>
        </authorList>
    </citation>
    <scope>NUCLEOTIDE SEQUENCE</scope>
    <source>
        <strain evidence="10">CCCM811</strain>
    </source>
</reference>
<keyword evidence="7" id="KW-0175">Coiled coil</keyword>
<name>A0A7S4DVV9_9EUKA</name>
<keyword evidence="3" id="KW-0813">Transport</keyword>
<evidence type="ECO:0000256" key="4">
    <source>
        <dbReference type="ARBA" id="ARBA00022692"/>
    </source>
</evidence>
<dbReference type="EMBL" id="HBIV01035429">
    <property type="protein sequence ID" value="CAE0673603.1"/>
    <property type="molecule type" value="Transcribed_RNA"/>
</dbReference>
<evidence type="ECO:0000256" key="5">
    <source>
        <dbReference type="ARBA" id="ARBA00022927"/>
    </source>
</evidence>
<proteinExistence type="inferred from homology"/>
<evidence type="ECO:0000256" key="7">
    <source>
        <dbReference type="ARBA" id="ARBA00023054"/>
    </source>
</evidence>
<accession>A0A7S4DVV9</accession>
<dbReference type="Gene3D" id="1.20.5.110">
    <property type="match status" value="1"/>
</dbReference>
<dbReference type="AlphaFoldDB" id="A0A7S4DVV9"/>
<comment type="similarity">
    <text evidence="2">Belongs to the syntaxin family.</text>
</comment>
<keyword evidence="8 9" id="KW-0472">Membrane</keyword>
<keyword evidence="6 9" id="KW-1133">Transmembrane helix</keyword>
<gene>
    <name evidence="10" type="ORF">LGLO00237_LOCUS25308</name>
</gene>
<evidence type="ECO:0000256" key="9">
    <source>
        <dbReference type="SAM" id="Phobius"/>
    </source>
</evidence>
<keyword evidence="5" id="KW-0653">Protein transport</keyword>
<sequence>MRERMGDFLRALEAEAKLQNVDDIDLPRTPDVRPVTALMKECRAMLRKIAENKRQVEVLSREVITFTGGYIIEGTGDVGTNETLEELESVELEVLTFCTQCDHRLLTLARRHGEGEDHRSKHIKALLNVVGIHSENLACSIQAKQRARRRIRERAVARRKAGGFAQVTLNDQHLRELRGVPERGVEEKGEGEDKASSLVLENQQLMKRLETQSTDLMEMSESKLVDMSAMMSTFNQKVFEQEETVEGIMATEETARQYTADGVKEIQTAADRSKGQQIWILTLLLMASFSILFLDWYG</sequence>
<dbReference type="GO" id="GO:0031201">
    <property type="term" value="C:SNARE complex"/>
    <property type="evidence" value="ECO:0007669"/>
    <property type="project" value="TreeGrafter"/>
</dbReference>
<dbReference type="GO" id="GO:0006890">
    <property type="term" value="P:retrograde vesicle-mediated transport, Golgi to endoplasmic reticulum"/>
    <property type="evidence" value="ECO:0007669"/>
    <property type="project" value="TreeGrafter"/>
</dbReference>
<organism evidence="10">
    <name type="scientific">Lotharella globosa</name>
    <dbReference type="NCBI Taxonomy" id="91324"/>
    <lineage>
        <taxon>Eukaryota</taxon>
        <taxon>Sar</taxon>
        <taxon>Rhizaria</taxon>
        <taxon>Cercozoa</taxon>
        <taxon>Chlorarachniophyceae</taxon>
        <taxon>Lotharella</taxon>
    </lineage>
</organism>
<evidence type="ECO:0000256" key="2">
    <source>
        <dbReference type="ARBA" id="ARBA00009063"/>
    </source>
</evidence>
<evidence type="ECO:0000313" key="10">
    <source>
        <dbReference type="EMBL" id="CAE0673603.1"/>
    </source>
</evidence>
<dbReference type="GO" id="GO:0015031">
    <property type="term" value="P:protein transport"/>
    <property type="evidence" value="ECO:0007669"/>
    <property type="project" value="UniProtKB-KW"/>
</dbReference>
<feature type="transmembrane region" description="Helical" evidence="9">
    <location>
        <begin position="278"/>
        <end position="297"/>
    </location>
</feature>
<comment type="subcellular location">
    <subcellularLocation>
        <location evidence="1">Membrane</location>
        <topology evidence="1">Single-pass type IV membrane protein</topology>
    </subcellularLocation>
</comment>
<evidence type="ECO:0000256" key="6">
    <source>
        <dbReference type="ARBA" id="ARBA00022989"/>
    </source>
</evidence>
<evidence type="ECO:0000256" key="8">
    <source>
        <dbReference type="ARBA" id="ARBA00023136"/>
    </source>
</evidence>
<keyword evidence="4 9" id="KW-0812">Transmembrane</keyword>